<feature type="signal peptide" evidence="1">
    <location>
        <begin position="1"/>
        <end position="28"/>
    </location>
</feature>
<feature type="chain" id="PRO_5039048041" description="YtkA-like domain-containing protein" evidence="1">
    <location>
        <begin position="29"/>
        <end position="144"/>
    </location>
</feature>
<dbReference type="InterPro" id="IPR032693">
    <property type="entry name" value="YtkA-like_dom"/>
</dbReference>
<dbReference type="Proteomes" id="UP000300879">
    <property type="component" value="Chromosome"/>
</dbReference>
<dbReference type="AlphaFoldDB" id="A0A4P8XJE0"/>
<accession>A0A4P8XJE0</accession>
<protein>
    <recommendedName>
        <fullName evidence="2">YtkA-like domain-containing protein</fullName>
    </recommendedName>
</protein>
<gene>
    <name evidence="3" type="ORF">E6C60_2042</name>
</gene>
<evidence type="ECO:0000259" key="2">
    <source>
        <dbReference type="Pfam" id="PF13115"/>
    </source>
</evidence>
<name>A0A4P8XJE0_9BACL</name>
<dbReference type="EMBL" id="CP040396">
    <property type="protein sequence ID" value="QCT02757.1"/>
    <property type="molecule type" value="Genomic_DNA"/>
</dbReference>
<evidence type="ECO:0000313" key="4">
    <source>
        <dbReference type="Proteomes" id="UP000300879"/>
    </source>
</evidence>
<evidence type="ECO:0000256" key="1">
    <source>
        <dbReference type="SAM" id="SignalP"/>
    </source>
</evidence>
<dbReference type="OrthoDB" id="2679563at2"/>
<keyword evidence="4" id="KW-1185">Reference proteome</keyword>
<dbReference type="KEGG" id="palo:E6C60_2042"/>
<keyword evidence="1" id="KW-0732">Signal</keyword>
<reference evidence="3 4" key="1">
    <citation type="submission" date="2019-05" db="EMBL/GenBank/DDBJ databases">
        <authorList>
            <person name="Chen C."/>
        </authorList>
    </citation>
    <scope>NUCLEOTIDE SEQUENCE [LARGE SCALE GENOMIC DNA]</scope>
    <source>
        <strain evidence="3 4">HB172198</strain>
    </source>
</reference>
<proteinExistence type="predicted"/>
<sequence length="144" mass="15227">MKSTGTKLSLKRNAALWSALLLAAIALAGCSGESVKGSGGEWVLEDPILIELTLSKEVAAVGEAVSMIAKVTQSGEPVDDADTVEFEITQEGGGMQVKVPAQHSGNGNYELQKRFTDTGTYRIVSHVTARGMHSMPVKELQVTP</sequence>
<evidence type="ECO:0000313" key="3">
    <source>
        <dbReference type="EMBL" id="QCT02757.1"/>
    </source>
</evidence>
<dbReference type="RefSeq" id="WP_138225741.1">
    <property type="nucleotide sequence ID" value="NZ_CP040396.1"/>
</dbReference>
<dbReference type="Pfam" id="PF13115">
    <property type="entry name" value="YtkA"/>
    <property type="match status" value="1"/>
</dbReference>
<organism evidence="3 4">
    <name type="scientific">Paenibacillus algicola</name>
    <dbReference type="NCBI Taxonomy" id="2565926"/>
    <lineage>
        <taxon>Bacteria</taxon>
        <taxon>Bacillati</taxon>
        <taxon>Bacillota</taxon>
        <taxon>Bacilli</taxon>
        <taxon>Bacillales</taxon>
        <taxon>Paenibacillaceae</taxon>
        <taxon>Paenibacillus</taxon>
    </lineage>
</organism>
<feature type="domain" description="YtkA-like" evidence="2">
    <location>
        <begin position="49"/>
        <end position="124"/>
    </location>
</feature>
<dbReference type="PROSITE" id="PS51257">
    <property type="entry name" value="PROKAR_LIPOPROTEIN"/>
    <property type="match status" value="1"/>
</dbReference>